<name>A0A1L7UJ95_FUSMA</name>
<organism evidence="1 2">
    <name type="scientific">Fusarium mangiferae</name>
    <name type="common">Mango malformation disease fungus</name>
    <dbReference type="NCBI Taxonomy" id="192010"/>
    <lineage>
        <taxon>Eukaryota</taxon>
        <taxon>Fungi</taxon>
        <taxon>Dikarya</taxon>
        <taxon>Ascomycota</taxon>
        <taxon>Pezizomycotina</taxon>
        <taxon>Sordariomycetes</taxon>
        <taxon>Hypocreomycetidae</taxon>
        <taxon>Hypocreales</taxon>
        <taxon>Nectriaceae</taxon>
        <taxon>Fusarium</taxon>
        <taxon>Fusarium fujikuroi species complex</taxon>
    </lineage>
</organism>
<gene>
    <name evidence="1" type="ORF">FMAN_15467</name>
</gene>
<evidence type="ECO:0000313" key="1">
    <source>
        <dbReference type="EMBL" id="CVL09292.1"/>
    </source>
</evidence>
<dbReference type="EMBL" id="FCQH01000037">
    <property type="protein sequence ID" value="CVL09292.1"/>
    <property type="molecule type" value="Genomic_DNA"/>
</dbReference>
<keyword evidence="2" id="KW-1185">Reference proteome</keyword>
<dbReference type="Proteomes" id="UP000184255">
    <property type="component" value="Unassembled WGS sequence"/>
</dbReference>
<dbReference type="RefSeq" id="XP_041691558.1">
    <property type="nucleotide sequence ID" value="XM_041826215.1"/>
</dbReference>
<dbReference type="GeneID" id="65094707"/>
<sequence>MNHVLIKTVEQAGLLSGIALPQNASPCAVQTNYEAHLQDADIPAGDSQLLFLSEQDHSIDPMGWLMGLDMTTWSTSDLVGAEMVSPVHDVCRSLSTAASADYHSSEVSESSGDPTPIDMQEYDFAIDMFDTTTWLSDGRLAD</sequence>
<accession>A0A1L7UJ95</accession>
<dbReference type="AlphaFoldDB" id="A0A1L7UJ95"/>
<comment type="caution">
    <text evidence="1">The sequence shown here is derived from an EMBL/GenBank/DDBJ whole genome shotgun (WGS) entry which is preliminary data.</text>
</comment>
<evidence type="ECO:0000313" key="2">
    <source>
        <dbReference type="Proteomes" id="UP000184255"/>
    </source>
</evidence>
<reference evidence="2" key="1">
    <citation type="journal article" date="2016" name="Genome Biol. Evol.">
        <title>Comparative 'omics' of the Fusarium fujikuroi species complex highlights differences in genetic potential and metabolite synthesis.</title>
        <authorList>
            <person name="Niehaus E.-M."/>
            <person name="Muensterkoetter M."/>
            <person name="Proctor R.H."/>
            <person name="Brown D.W."/>
            <person name="Sharon A."/>
            <person name="Idan Y."/>
            <person name="Oren-Young L."/>
            <person name="Sieber C.M."/>
            <person name="Novak O."/>
            <person name="Pencik A."/>
            <person name="Tarkowska D."/>
            <person name="Hromadova K."/>
            <person name="Freeman S."/>
            <person name="Maymon M."/>
            <person name="Elazar M."/>
            <person name="Youssef S.A."/>
            <person name="El-Shabrawy E.S.M."/>
            <person name="Shalaby A.B.A."/>
            <person name="Houterman P."/>
            <person name="Brock N.L."/>
            <person name="Burkhardt I."/>
            <person name="Tsavkelova E.A."/>
            <person name="Dickschat J.S."/>
            <person name="Galuszka P."/>
            <person name="Gueldener U."/>
            <person name="Tudzynski B."/>
        </authorList>
    </citation>
    <scope>NUCLEOTIDE SEQUENCE [LARGE SCALE GENOMIC DNA]</scope>
    <source>
        <strain evidence="2">MRC7560</strain>
    </source>
</reference>
<proteinExistence type="predicted"/>
<protein>
    <submittedName>
        <fullName evidence="1">Uncharacterized protein</fullName>
    </submittedName>
</protein>
<dbReference type="VEuPathDB" id="FungiDB:FMAN_15467"/>